<sequence length="676" mass="75747">MMVRREKCCKQWLTTECIVPLFYHFSSIKCFSAVTCSLSASCRPDDISDQSCTHVGILFSRGAVKCQQYQLNTQQFEVCFRRLQSIPFPANNIVSLHLHEFLANCAIKHGIAEDTLLLCLVTATSHLMGLSSSTKICLSSGWQENPVLWSTVLVPREHSCHNFVWTLQKLLCDLHSELRSRDIAAKPLVVDEASCTSLSRLLTLWQVGPILGAHASFEQVKTVFSSVGKGKFERLALGVPVLWCPVTSDVPFLSEVRFNLCCITDPYAFHSVLSSKLNDNVEFQECMWPNILLACGHERSLDLVSTYEQVADVEVDRLKGLLLSIAEAHCLPVRYKLSEEARCILPQLMSKFKQLASSLNCRVALFKTATSQIFRLAAALYVLDGCLSAAIQPDIREYEIPAAHVWEAHDIVMHTLRIKAELLDCPLQDELFQTVENPRTSHQSNSFQHCTNGTVRNISVSSVFCVAPGVQVQSNREQVPVPVPIPRELSVSIVQPPARDSEHSGSHISQSEPQETFISFNSVIPDSDEEFVDKFHYKIRRLLICGKTLLTPTLVAQMKYVSVTDPNVPGKLRYPTQLASLFLKRVAALGFGTMLTRHDSHSKKLLFRKTDYQQLGQAQLKLLQNLRVTREQYSQGSPRPRAPNWETGSAAPVRLPHSPVNQTQSLPVKQEVIDIN</sequence>
<keyword evidence="3" id="KW-1185">Reference proteome</keyword>
<dbReference type="Proteomes" id="UP000821866">
    <property type="component" value="Chromosome 8"/>
</dbReference>
<name>A0A9J6DDG2_RHIMP</name>
<proteinExistence type="predicted"/>
<gene>
    <name evidence="2" type="ORF">HPB51_022987</name>
</gene>
<dbReference type="AlphaFoldDB" id="A0A9J6DDG2"/>
<comment type="caution">
    <text evidence="2">The sequence shown here is derived from an EMBL/GenBank/DDBJ whole genome shotgun (WGS) entry which is preliminary data.</text>
</comment>
<feature type="region of interest" description="Disordered" evidence="1">
    <location>
        <begin position="631"/>
        <end position="665"/>
    </location>
</feature>
<dbReference type="VEuPathDB" id="VectorBase:LOC119177185"/>
<dbReference type="EMBL" id="JABSTU010000010">
    <property type="protein sequence ID" value="KAH8019886.1"/>
    <property type="molecule type" value="Genomic_DNA"/>
</dbReference>
<evidence type="ECO:0000256" key="1">
    <source>
        <dbReference type="SAM" id="MobiDB-lite"/>
    </source>
</evidence>
<evidence type="ECO:0000313" key="3">
    <source>
        <dbReference type="Proteomes" id="UP000821866"/>
    </source>
</evidence>
<evidence type="ECO:0000313" key="2">
    <source>
        <dbReference type="EMBL" id="KAH8019886.1"/>
    </source>
</evidence>
<accession>A0A9J6DDG2</accession>
<protein>
    <submittedName>
        <fullName evidence="2">Uncharacterized protein</fullName>
    </submittedName>
</protein>
<reference evidence="2" key="1">
    <citation type="journal article" date="2020" name="Cell">
        <title>Large-Scale Comparative Analyses of Tick Genomes Elucidate Their Genetic Diversity and Vector Capacities.</title>
        <authorList>
            <consortium name="Tick Genome and Microbiome Consortium (TIGMIC)"/>
            <person name="Jia N."/>
            <person name="Wang J."/>
            <person name="Shi W."/>
            <person name="Du L."/>
            <person name="Sun Y."/>
            <person name="Zhan W."/>
            <person name="Jiang J.F."/>
            <person name="Wang Q."/>
            <person name="Zhang B."/>
            <person name="Ji P."/>
            <person name="Bell-Sakyi L."/>
            <person name="Cui X.M."/>
            <person name="Yuan T.T."/>
            <person name="Jiang B.G."/>
            <person name="Yang W.F."/>
            <person name="Lam T.T."/>
            <person name="Chang Q.C."/>
            <person name="Ding S.J."/>
            <person name="Wang X.J."/>
            <person name="Zhu J.G."/>
            <person name="Ruan X.D."/>
            <person name="Zhao L."/>
            <person name="Wei J.T."/>
            <person name="Ye R.Z."/>
            <person name="Que T.C."/>
            <person name="Du C.H."/>
            <person name="Zhou Y.H."/>
            <person name="Cheng J.X."/>
            <person name="Dai P.F."/>
            <person name="Guo W.B."/>
            <person name="Han X.H."/>
            <person name="Huang E.J."/>
            <person name="Li L.F."/>
            <person name="Wei W."/>
            <person name="Gao Y.C."/>
            <person name="Liu J.Z."/>
            <person name="Shao H.Z."/>
            <person name="Wang X."/>
            <person name="Wang C.C."/>
            <person name="Yang T.C."/>
            <person name="Huo Q.B."/>
            <person name="Li W."/>
            <person name="Chen H.Y."/>
            <person name="Chen S.E."/>
            <person name="Zhou L.G."/>
            <person name="Ni X.B."/>
            <person name="Tian J.H."/>
            <person name="Sheng Y."/>
            <person name="Liu T."/>
            <person name="Pan Y.S."/>
            <person name="Xia L.Y."/>
            <person name="Li J."/>
            <person name="Zhao F."/>
            <person name="Cao W.C."/>
        </authorList>
    </citation>
    <scope>NUCLEOTIDE SEQUENCE</scope>
    <source>
        <strain evidence="2">Rmic-2018</strain>
    </source>
</reference>
<reference evidence="2" key="2">
    <citation type="submission" date="2021-09" db="EMBL/GenBank/DDBJ databases">
        <authorList>
            <person name="Jia N."/>
            <person name="Wang J."/>
            <person name="Shi W."/>
            <person name="Du L."/>
            <person name="Sun Y."/>
            <person name="Zhan W."/>
            <person name="Jiang J."/>
            <person name="Wang Q."/>
            <person name="Zhang B."/>
            <person name="Ji P."/>
            <person name="Sakyi L.B."/>
            <person name="Cui X."/>
            <person name="Yuan T."/>
            <person name="Jiang B."/>
            <person name="Yang W."/>
            <person name="Lam T.T.-Y."/>
            <person name="Chang Q."/>
            <person name="Ding S."/>
            <person name="Wang X."/>
            <person name="Zhu J."/>
            <person name="Ruan X."/>
            <person name="Zhao L."/>
            <person name="Wei J."/>
            <person name="Que T."/>
            <person name="Du C."/>
            <person name="Cheng J."/>
            <person name="Dai P."/>
            <person name="Han X."/>
            <person name="Huang E."/>
            <person name="Gao Y."/>
            <person name="Liu J."/>
            <person name="Shao H."/>
            <person name="Ye R."/>
            <person name="Li L."/>
            <person name="Wei W."/>
            <person name="Wang X."/>
            <person name="Wang C."/>
            <person name="Huo Q."/>
            <person name="Li W."/>
            <person name="Guo W."/>
            <person name="Chen H."/>
            <person name="Chen S."/>
            <person name="Zhou L."/>
            <person name="Zhou L."/>
            <person name="Ni X."/>
            <person name="Tian J."/>
            <person name="Zhou Y."/>
            <person name="Sheng Y."/>
            <person name="Liu T."/>
            <person name="Pan Y."/>
            <person name="Xia L."/>
            <person name="Li J."/>
            <person name="Zhao F."/>
            <person name="Cao W."/>
        </authorList>
    </citation>
    <scope>NUCLEOTIDE SEQUENCE</scope>
    <source>
        <strain evidence="2">Rmic-2018</strain>
        <tissue evidence="2">Larvae</tissue>
    </source>
</reference>
<organism evidence="2 3">
    <name type="scientific">Rhipicephalus microplus</name>
    <name type="common">Cattle tick</name>
    <name type="synonym">Boophilus microplus</name>
    <dbReference type="NCBI Taxonomy" id="6941"/>
    <lineage>
        <taxon>Eukaryota</taxon>
        <taxon>Metazoa</taxon>
        <taxon>Ecdysozoa</taxon>
        <taxon>Arthropoda</taxon>
        <taxon>Chelicerata</taxon>
        <taxon>Arachnida</taxon>
        <taxon>Acari</taxon>
        <taxon>Parasitiformes</taxon>
        <taxon>Ixodida</taxon>
        <taxon>Ixodoidea</taxon>
        <taxon>Ixodidae</taxon>
        <taxon>Rhipicephalinae</taxon>
        <taxon>Rhipicephalus</taxon>
        <taxon>Boophilus</taxon>
    </lineage>
</organism>